<dbReference type="GO" id="GO:0008933">
    <property type="term" value="F:peptidoglycan lytic transglycosylase activity"/>
    <property type="evidence" value="ECO:0007669"/>
    <property type="project" value="UniProtKB-UniRule"/>
</dbReference>
<dbReference type="GO" id="GO:0071555">
    <property type="term" value="P:cell wall organization"/>
    <property type="evidence" value="ECO:0007669"/>
    <property type="project" value="UniProtKB-KW"/>
</dbReference>
<evidence type="ECO:0000313" key="12">
    <source>
        <dbReference type="EMBL" id="MEY2343812.1"/>
    </source>
</evidence>
<dbReference type="GO" id="GO:0009279">
    <property type="term" value="C:cell outer membrane"/>
    <property type="evidence" value="ECO:0007669"/>
    <property type="project" value="UniProtKB-SubCell"/>
</dbReference>
<comment type="similarity">
    <text evidence="9">In the C-terminal section; belongs to the transglycosylase Slt family.</text>
</comment>
<comment type="domain">
    <text evidence="9">The N-terminal domain does not have lytic activity and probably modulates enzymatic activity. The C-terminal domain is the catalytic active domain.</text>
</comment>
<evidence type="ECO:0000256" key="9">
    <source>
        <dbReference type="HAMAP-Rule" id="MF_02016"/>
    </source>
</evidence>
<dbReference type="EC" id="4.2.2.n1" evidence="9"/>
<comment type="caution">
    <text evidence="12">The sequence shown here is derived from an EMBL/GenBank/DDBJ whole genome shotgun (WGS) entry which is preliminary data.</text>
</comment>
<dbReference type="AlphaFoldDB" id="A0ABD5LUT1"/>
<comment type="function">
    <text evidence="9">Murein-degrading enzyme that degrades murein glycan strands and insoluble, high-molecular weight murein sacculi, with the concomitant formation of a 1,6-anhydromuramoyl product. Lytic transglycosylases (LTs) play an integral role in the metabolism of the peptidoglycan (PG) sacculus. Their lytic action creates space within the PG sacculus to allow for its expansion as well as for the insertion of various structures such as secretion systems and flagella.</text>
</comment>
<dbReference type="InterPro" id="IPR008258">
    <property type="entry name" value="Transglycosylase_SLT_dom_1"/>
</dbReference>
<reference evidence="12" key="1">
    <citation type="submission" date="2021-05" db="EMBL/GenBank/DDBJ databases">
        <title>First report of NDM-5 and VEB-6 producing Proteus mirabilis isolated from blood of a sepsis patient in Kolkata, India.</title>
        <authorList>
            <person name="Halder G."/>
            <person name="Chaudhuri B."/>
            <person name="Dutta S."/>
        </authorList>
    </citation>
    <scope>NUCLEOTIDE SEQUENCE [LARGE SCALE GENOMIC DNA]</scope>
    <source>
        <strain evidence="12">7049</strain>
    </source>
</reference>
<dbReference type="Pfam" id="PF01464">
    <property type="entry name" value="SLT"/>
    <property type="match status" value="1"/>
</dbReference>
<keyword evidence="7 9" id="KW-0456">Lyase</keyword>
<dbReference type="PANTHER" id="PTHR35936">
    <property type="entry name" value="MEMBRANE-BOUND LYTIC MUREIN TRANSGLYCOSYLASE F"/>
    <property type="match status" value="1"/>
</dbReference>
<keyword evidence="5 9" id="KW-0472">Membrane</keyword>
<dbReference type="CDD" id="cd13403">
    <property type="entry name" value="MLTF-like"/>
    <property type="match status" value="1"/>
</dbReference>
<evidence type="ECO:0000256" key="3">
    <source>
        <dbReference type="ARBA" id="ARBA00010333"/>
    </source>
</evidence>
<accession>A0ABD5LUT1</accession>
<feature type="transmembrane region" description="Helical" evidence="10">
    <location>
        <begin position="6"/>
        <end position="28"/>
    </location>
</feature>
<dbReference type="CDD" id="cd01009">
    <property type="entry name" value="PBP2_YfhD_N"/>
    <property type="match status" value="1"/>
</dbReference>
<dbReference type="Pfam" id="PF00497">
    <property type="entry name" value="SBP_bac_3"/>
    <property type="match status" value="1"/>
</dbReference>
<dbReference type="EMBL" id="JADQCH020000001">
    <property type="protein sequence ID" value="MEY2343812.1"/>
    <property type="molecule type" value="Genomic_DNA"/>
</dbReference>
<comment type="similarity">
    <text evidence="2">Belongs to the transglycosylase Slt family.</text>
</comment>
<evidence type="ECO:0000259" key="11">
    <source>
        <dbReference type="SMART" id="SM00062"/>
    </source>
</evidence>
<keyword evidence="8 9" id="KW-0961">Cell wall biogenesis/degradation</keyword>
<dbReference type="InterPro" id="IPR001638">
    <property type="entry name" value="Solute-binding_3/MltF_N"/>
</dbReference>
<evidence type="ECO:0000256" key="6">
    <source>
        <dbReference type="ARBA" id="ARBA00023237"/>
    </source>
</evidence>
<feature type="region of interest" description="LT domain" evidence="9">
    <location>
        <begin position="269"/>
        <end position="508"/>
    </location>
</feature>
<protein>
    <recommendedName>
        <fullName evidence="9">Membrane-bound lytic murein transglycosylase F</fullName>
        <ecNumber evidence="9">4.2.2.n1</ecNumber>
    </recommendedName>
    <alternativeName>
        <fullName evidence="9">Murein lyase F</fullName>
    </alternativeName>
</protein>
<keyword evidence="4 9" id="KW-0732">Signal</keyword>
<dbReference type="InterPro" id="IPR023703">
    <property type="entry name" value="MltF"/>
</dbReference>
<evidence type="ECO:0000256" key="10">
    <source>
        <dbReference type="SAM" id="Phobius"/>
    </source>
</evidence>
<name>A0ABD5LUT1_PROMI</name>
<dbReference type="Gene3D" id="1.10.530.10">
    <property type="match status" value="1"/>
</dbReference>
<sequence length="508" mass="58117">MNNIRINYFVIVIIALFSAAIIALNITWPDRQKAQINKILSRGELRVSTIPSPLITINDKKDPVGFDYELVKRFADYLGVKLVVNMRTNINQLFDDLENNKADFIAAGLIYNKERLDTTRSGPAYFSVSQQLIYRKGTLRPRRFDELNGRLVVAAGSAHASLLKTLKETQYPELEWEESETKTTSQLLEELSEGKITYVLADSISVAVQQRIHPNVAVAFEVTESRPLTWYLPNQDDNSLYAAMLDYFNQLSQDDVLARLEEKYFGHVGSFDYFDTLSFITAIDSILPNYQPLFEKYAETFDWRLLAAMAWQESHWDPHATSPTGVRGLMMLTRPTASSMGITDRLDPEESIKGGAQYLKHLLSRLPDTIPDDEKIWFALAAYNMGYGHMLDARKLTEQQGANPNSWLDVKARLPLLSQKKYYLDLPYGYARGHEAYRYVENIRRYQLSLEGYLQAKESKNKILSKDEKDDSANTALLPPRSVGTPFHLSCQLYSLFLGAYYPRFLFI</sequence>
<dbReference type="SUPFAM" id="SSF53955">
    <property type="entry name" value="Lysozyme-like"/>
    <property type="match status" value="1"/>
</dbReference>
<comment type="catalytic activity">
    <reaction evidence="1 9">
        <text>Exolytic cleavage of the (1-&gt;4)-beta-glycosidic linkage between N-acetylmuramic acid (MurNAc) and N-acetylglucosamine (GlcNAc) residues in peptidoglycan, from either the reducing or the non-reducing ends of the peptidoglycan chains, with concomitant formation of a 1,6-anhydrobond in the MurNAc residue.</text>
        <dbReference type="EC" id="4.2.2.n1"/>
    </reaction>
</comment>
<evidence type="ECO:0000256" key="1">
    <source>
        <dbReference type="ARBA" id="ARBA00001420"/>
    </source>
</evidence>
<dbReference type="Gene3D" id="3.40.190.10">
    <property type="entry name" value="Periplasmic binding protein-like II"/>
    <property type="match status" value="2"/>
</dbReference>
<comment type="subcellular location">
    <subcellularLocation>
        <location evidence="9">Cell outer membrane</location>
        <topology evidence="9">Peripheral membrane protein</topology>
    </subcellularLocation>
    <text evidence="9">Attached to the inner leaflet of the outer membrane.</text>
</comment>
<dbReference type="GO" id="GO:0016998">
    <property type="term" value="P:cell wall macromolecule catabolic process"/>
    <property type="evidence" value="ECO:0007669"/>
    <property type="project" value="UniProtKB-UniRule"/>
</dbReference>
<proteinExistence type="inferred from homology"/>
<gene>
    <name evidence="9 12" type="primary">mltF</name>
    <name evidence="12" type="ORF">I3679_004405</name>
</gene>
<comment type="similarity">
    <text evidence="3">Belongs to the bacterial solute-binding protein 3 family.</text>
</comment>
<dbReference type="NCBIfam" id="NF008112">
    <property type="entry name" value="PRK10859.1"/>
    <property type="match status" value="1"/>
</dbReference>
<evidence type="ECO:0000256" key="2">
    <source>
        <dbReference type="ARBA" id="ARBA00007734"/>
    </source>
</evidence>
<dbReference type="PANTHER" id="PTHR35936:SF32">
    <property type="entry name" value="MEMBRANE-BOUND LYTIC MUREIN TRANSGLYCOSYLASE F"/>
    <property type="match status" value="1"/>
</dbReference>
<dbReference type="SMART" id="SM00062">
    <property type="entry name" value="PBPb"/>
    <property type="match status" value="1"/>
</dbReference>
<evidence type="ECO:0000256" key="5">
    <source>
        <dbReference type="ARBA" id="ARBA00023136"/>
    </source>
</evidence>
<feature type="domain" description="Solute-binding protein family 3/N-terminal" evidence="11">
    <location>
        <begin position="44"/>
        <end position="268"/>
    </location>
</feature>
<dbReference type="HAMAP" id="MF_02016">
    <property type="entry name" value="MltF"/>
    <property type="match status" value="1"/>
</dbReference>
<dbReference type="SUPFAM" id="SSF53850">
    <property type="entry name" value="Periplasmic binding protein-like II"/>
    <property type="match status" value="1"/>
</dbReference>
<comment type="caution">
    <text evidence="9">Lacks conserved residue(s) required for the propagation of feature annotation.</text>
</comment>
<evidence type="ECO:0000256" key="4">
    <source>
        <dbReference type="ARBA" id="ARBA00022729"/>
    </source>
</evidence>
<keyword evidence="10" id="KW-1133">Transmembrane helix</keyword>
<organism evidence="12">
    <name type="scientific">Proteus mirabilis</name>
    <dbReference type="NCBI Taxonomy" id="584"/>
    <lineage>
        <taxon>Bacteria</taxon>
        <taxon>Pseudomonadati</taxon>
        <taxon>Pseudomonadota</taxon>
        <taxon>Gammaproteobacteria</taxon>
        <taxon>Enterobacterales</taxon>
        <taxon>Morganellaceae</taxon>
        <taxon>Proteus</taxon>
    </lineage>
</organism>
<keyword evidence="10" id="KW-0812">Transmembrane</keyword>
<dbReference type="FunFam" id="1.10.530.10:FF:000003">
    <property type="entry name" value="Membrane-bound lytic murein transglycosylase F"/>
    <property type="match status" value="1"/>
</dbReference>
<dbReference type="InterPro" id="IPR023346">
    <property type="entry name" value="Lysozyme-like_dom_sf"/>
</dbReference>
<dbReference type="PROSITE" id="PS00922">
    <property type="entry name" value="TRANSGLYCOSYLASE"/>
    <property type="match status" value="1"/>
</dbReference>
<keyword evidence="6 9" id="KW-0998">Cell outer membrane</keyword>
<dbReference type="InterPro" id="IPR000189">
    <property type="entry name" value="Transglyc_AS"/>
</dbReference>
<evidence type="ECO:0000256" key="7">
    <source>
        <dbReference type="ARBA" id="ARBA00023239"/>
    </source>
</evidence>
<evidence type="ECO:0000256" key="8">
    <source>
        <dbReference type="ARBA" id="ARBA00023316"/>
    </source>
</evidence>
<comment type="similarity">
    <text evidence="9">In the N-terminal section; belongs to the bacterial solute-binding protein 3 family.</text>
</comment>
<feature type="active site" evidence="9">
    <location>
        <position position="313"/>
    </location>
</feature>